<dbReference type="WBParaSite" id="ECPE_0001648501-mRNA-1">
    <property type="protein sequence ID" value="ECPE_0001648501-mRNA-1"/>
    <property type="gene ID" value="ECPE_0001648501"/>
</dbReference>
<dbReference type="SUPFAM" id="SSF50978">
    <property type="entry name" value="WD40 repeat-like"/>
    <property type="match status" value="1"/>
</dbReference>
<dbReference type="PROSITE" id="PS50082">
    <property type="entry name" value="WD_REPEATS_2"/>
    <property type="match status" value="1"/>
</dbReference>
<keyword evidence="4" id="KW-0472">Membrane</keyword>
<keyword evidence="4" id="KW-1133">Transmembrane helix</keyword>
<dbReference type="InterPro" id="IPR036322">
    <property type="entry name" value="WD40_repeat_dom_sf"/>
</dbReference>
<dbReference type="EMBL" id="UZAN01064340">
    <property type="protein sequence ID" value="VDP93715.1"/>
    <property type="molecule type" value="Genomic_DNA"/>
</dbReference>
<name>A0A183BB57_9TREM</name>
<feature type="domain" description="Autophagy-related protein 16" evidence="5">
    <location>
        <begin position="11"/>
        <end position="143"/>
    </location>
</feature>
<dbReference type="GO" id="GO:0000421">
    <property type="term" value="C:autophagosome membrane"/>
    <property type="evidence" value="ECO:0007669"/>
    <property type="project" value="TreeGrafter"/>
</dbReference>
<evidence type="ECO:0000256" key="2">
    <source>
        <dbReference type="PROSITE-ProRule" id="PRU00221"/>
    </source>
</evidence>
<keyword evidence="7" id="KW-1185">Reference proteome</keyword>
<evidence type="ECO:0000313" key="7">
    <source>
        <dbReference type="Proteomes" id="UP000272942"/>
    </source>
</evidence>
<keyword evidence="4" id="KW-0812">Transmembrane</keyword>
<comment type="similarity">
    <text evidence="1">Belongs to the WD repeat ATG16 family.</text>
</comment>
<dbReference type="SMART" id="SM00320">
    <property type="entry name" value="WD40"/>
    <property type="match status" value="1"/>
</dbReference>
<dbReference type="Pfam" id="PF08614">
    <property type="entry name" value="ATG16"/>
    <property type="match status" value="1"/>
</dbReference>
<evidence type="ECO:0000256" key="3">
    <source>
        <dbReference type="SAM" id="Coils"/>
    </source>
</evidence>
<keyword evidence="3" id="KW-0175">Coiled coil</keyword>
<dbReference type="Gene3D" id="2.130.10.10">
    <property type="entry name" value="YVTN repeat-like/Quinoprotein amine dehydrogenase"/>
    <property type="match status" value="1"/>
</dbReference>
<accession>A0A183BB57</accession>
<feature type="coiled-coil region" evidence="3">
    <location>
        <begin position="104"/>
        <end position="145"/>
    </location>
</feature>
<dbReference type="PANTHER" id="PTHR19878">
    <property type="entry name" value="AUTOPHAGY PROTEIN 16-LIKE"/>
    <property type="match status" value="1"/>
</dbReference>
<proteinExistence type="inferred from homology"/>
<dbReference type="GO" id="GO:0043495">
    <property type="term" value="F:protein-membrane adaptor activity"/>
    <property type="evidence" value="ECO:0007669"/>
    <property type="project" value="TreeGrafter"/>
</dbReference>
<dbReference type="Proteomes" id="UP000272942">
    <property type="component" value="Unassembled WGS sequence"/>
</dbReference>
<dbReference type="GO" id="GO:0034274">
    <property type="term" value="C:Atg12-Atg5-Atg16 complex"/>
    <property type="evidence" value="ECO:0007669"/>
    <property type="project" value="TreeGrafter"/>
</dbReference>
<protein>
    <submittedName>
        <fullName evidence="8">WD_REPEATS_REGION domain-containing protein</fullName>
    </submittedName>
</protein>
<evidence type="ECO:0000313" key="6">
    <source>
        <dbReference type="EMBL" id="VDP93715.1"/>
    </source>
</evidence>
<dbReference type="PROSITE" id="PS50294">
    <property type="entry name" value="WD_REPEATS_REGION"/>
    <property type="match status" value="1"/>
</dbReference>
<dbReference type="GO" id="GO:0034045">
    <property type="term" value="C:phagophore assembly site membrane"/>
    <property type="evidence" value="ECO:0007669"/>
    <property type="project" value="TreeGrafter"/>
</dbReference>
<reference evidence="8" key="1">
    <citation type="submission" date="2016-06" db="UniProtKB">
        <authorList>
            <consortium name="WormBaseParasite"/>
        </authorList>
    </citation>
    <scope>IDENTIFICATION</scope>
</reference>
<keyword evidence="2" id="KW-0853">WD repeat</keyword>
<dbReference type="InterPro" id="IPR013923">
    <property type="entry name" value="Autophagy-rel_prot_16_dom"/>
</dbReference>
<dbReference type="AlphaFoldDB" id="A0A183BB57"/>
<dbReference type="PANTHER" id="PTHR19878:SF8">
    <property type="entry name" value="AUTOPHAGY-RELATED 16, ISOFORM F"/>
    <property type="match status" value="1"/>
</dbReference>
<feature type="transmembrane region" description="Helical" evidence="4">
    <location>
        <begin position="237"/>
        <end position="258"/>
    </location>
</feature>
<evidence type="ECO:0000313" key="8">
    <source>
        <dbReference type="WBParaSite" id="ECPE_0001648501-mRNA-1"/>
    </source>
</evidence>
<reference evidence="6 7" key="2">
    <citation type="submission" date="2018-11" db="EMBL/GenBank/DDBJ databases">
        <authorList>
            <consortium name="Pathogen Informatics"/>
        </authorList>
    </citation>
    <scope>NUCLEOTIDE SEQUENCE [LARGE SCALE GENOMIC DNA]</scope>
    <source>
        <strain evidence="6 7">Egypt</strain>
    </source>
</reference>
<dbReference type="GO" id="GO:0000045">
    <property type="term" value="P:autophagosome assembly"/>
    <property type="evidence" value="ECO:0007669"/>
    <property type="project" value="InterPro"/>
</dbReference>
<dbReference type="Pfam" id="PF00400">
    <property type="entry name" value="WD40"/>
    <property type="match status" value="1"/>
</dbReference>
<evidence type="ECO:0000256" key="4">
    <source>
        <dbReference type="SAM" id="Phobius"/>
    </source>
</evidence>
<dbReference type="OrthoDB" id="6262491at2759"/>
<feature type="repeat" description="WD" evidence="2">
    <location>
        <begin position="172"/>
        <end position="213"/>
    </location>
</feature>
<evidence type="ECO:0000259" key="5">
    <source>
        <dbReference type="Pfam" id="PF08614"/>
    </source>
</evidence>
<organism evidence="8">
    <name type="scientific">Echinostoma caproni</name>
    <dbReference type="NCBI Taxonomy" id="27848"/>
    <lineage>
        <taxon>Eukaryota</taxon>
        <taxon>Metazoa</taxon>
        <taxon>Spiralia</taxon>
        <taxon>Lophotrochozoa</taxon>
        <taxon>Platyhelminthes</taxon>
        <taxon>Trematoda</taxon>
        <taxon>Digenea</taxon>
        <taxon>Plagiorchiida</taxon>
        <taxon>Echinostomata</taxon>
        <taxon>Echinostomatoidea</taxon>
        <taxon>Echinostomatidae</taxon>
        <taxon>Echinostoma</taxon>
    </lineage>
</organism>
<sequence length="259" mass="30139">MAVPQWKLNVLNQLLLRDQRQTHAFEDLIRHYGSLRSGVSQLDREKIRYEQELKACRQEVSTLTTKLEKSCAMKSYDHEQKVFRLQEEVTELHREKGALMKDEKFAMEITLKSLEEKSREIEEDRQKLLTRIAELQETIQELRNIEHDIKYRDYPEASNVRSVVPQKALVKIDANEGEVNSVRFTRSGNLFGSAGFDRKLRLWAVNDSRCELRSTLVGCNAAVTAIDFDPNVRMENFAFMLCTYLLMVSCISINQFLVT</sequence>
<gene>
    <name evidence="6" type="ORF">ECPE_LOCUS16443</name>
</gene>
<dbReference type="InterPro" id="IPR001680">
    <property type="entry name" value="WD40_rpt"/>
</dbReference>
<feature type="coiled-coil region" evidence="3">
    <location>
        <begin position="39"/>
        <end position="66"/>
    </location>
</feature>
<evidence type="ECO:0000256" key="1">
    <source>
        <dbReference type="ARBA" id="ARBA00009271"/>
    </source>
</evidence>
<dbReference type="InterPro" id="IPR045160">
    <property type="entry name" value="ATG16"/>
</dbReference>
<dbReference type="InterPro" id="IPR015943">
    <property type="entry name" value="WD40/YVTN_repeat-like_dom_sf"/>
</dbReference>